<keyword evidence="3" id="KW-1185">Reference proteome</keyword>
<dbReference type="SUPFAM" id="SSF51905">
    <property type="entry name" value="FAD/NAD(P)-binding domain"/>
    <property type="match status" value="1"/>
</dbReference>
<proteinExistence type="predicted"/>
<dbReference type="EMBL" id="JAATVY010000011">
    <property type="protein sequence ID" value="NJC71445.1"/>
    <property type="molecule type" value="Genomic_DNA"/>
</dbReference>
<dbReference type="RefSeq" id="WP_167926340.1">
    <property type="nucleotide sequence ID" value="NZ_JAATVY010000011.1"/>
</dbReference>
<dbReference type="Proteomes" id="UP000722989">
    <property type="component" value="Unassembled WGS sequence"/>
</dbReference>
<evidence type="ECO:0000313" key="3">
    <source>
        <dbReference type="Proteomes" id="UP000722989"/>
    </source>
</evidence>
<dbReference type="Gene3D" id="3.30.9.10">
    <property type="entry name" value="D-Amino Acid Oxidase, subunit A, domain 2"/>
    <property type="match status" value="1"/>
</dbReference>
<organism evidence="2 3">
    <name type="scientific">Planosporangium thailandense</name>
    <dbReference type="NCBI Taxonomy" id="765197"/>
    <lineage>
        <taxon>Bacteria</taxon>
        <taxon>Bacillati</taxon>
        <taxon>Actinomycetota</taxon>
        <taxon>Actinomycetes</taxon>
        <taxon>Micromonosporales</taxon>
        <taxon>Micromonosporaceae</taxon>
        <taxon>Planosporangium</taxon>
    </lineage>
</organism>
<name>A0ABX0XZC8_9ACTN</name>
<comment type="caution">
    <text evidence="2">The sequence shown here is derived from an EMBL/GenBank/DDBJ whole genome shotgun (WGS) entry which is preliminary data.</text>
</comment>
<dbReference type="InterPro" id="IPR036188">
    <property type="entry name" value="FAD/NAD-bd_sf"/>
</dbReference>
<gene>
    <name evidence="2" type="ORF">HC031_17225</name>
</gene>
<feature type="domain" description="FAD dependent oxidoreductase" evidence="1">
    <location>
        <begin position="33"/>
        <end position="396"/>
    </location>
</feature>
<evidence type="ECO:0000259" key="1">
    <source>
        <dbReference type="Pfam" id="PF01266"/>
    </source>
</evidence>
<dbReference type="Gene3D" id="3.50.50.60">
    <property type="entry name" value="FAD/NAD(P)-binding domain"/>
    <property type="match status" value="1"/>
</dbReference>
<accession>A0ABX0XZC8</accession>
<evidence type="ECO:0000313" key="2">
    <source>
        <dbReference type="EMBL" id="NJC71445.1"/>
    </source>
</evidence>
<sequence>MTTETYRQLSLWHDAPSLSWEPRPCLPGSTEVDVAIVGAGYTGLWTAYYLAKADPSLRIAVLEAEVAGFGASGRNGGWCSAIFPATLRKVASSSSPEAARRMQHAMNATVTEIGRVVTAEGIDCDFAPGGYVSVARNEAQWSRARREVQGWRDWGFGEDHMRLLSAEEATAQVGATRVLGGTFTPHCAAVHPAKLVRGLADVVEAAGVKIYERTRVERIEKRRLLTAHGEVRAGVVVRATEGYTSLLPRMHRDIVPMYSLMVATEPLPDEVWDQIGLRSRQTFSDKRHLRIYGQRTVDGRLAFGGRGAPYHFGSRVRPEFDRDARVHAMLRAILADLFPVVRDTTFTHAWGGNLGIPRDWYPTVGYDRESGFAYAGGYVGDGVATANLAGRTLADLVTGQPSDLVDLPWLSRRSPKWEPEPLRWLGVNGGTLVFATADRTEAASGKPSRMASYFWKVLGH</sequence>
<reference evidence="2 3" key="1">
    <citation type="submission" date="2020-03" db="EMBL/GenBank/DDBJ databases">
        <title>WGS of the type strain of Planosporangium spp.</title>
        <authorList>
            <person name="Thawai C."/>
        </authorList>
    </citation>
    <scope>NUCLEOTIDE SEQUENCE [LARGE SCALE GENOMIC DNA]</scope>
    <source>
        <strain evidence="2 3">TBRC 5610</strain>
    </source>
</reference>
<dbReference type="PANTHER" id="PTHR13847:SF285">
    <property type="entry name" value="FAD DEPENDENT OXIDOREDUCTASE DOMAIN-CONTAINING PROTEIN"/>
    <property type="match status" value="1"/>
</dbReference>
<dbReference type="PANTHER" id="PTHR13847">
    <property type="entry name" value="SARCOSINE DEHYDROGENASE-RELATED"/>
    <property type="match status" value="1"/>
</dbReference>
<dbReference type="InterPro" id="IPR006076">
    <property type="entry name" value="FAD-dep_OxRdtase"/>
</dbReference>
<protein>
    <submittedName>
        <fullName evidence="2">FAD-dependent oxidoreductase</fullName>
    </submittedName>
</protein>
<dbReference type="Pfam" id="PF01266">
    <property type="entry name" value="DAO"/>
    <property type="match status" value="1"/>
</dbReference>